<feature type="domain" description="Amidohydrolase-related" evidence="2">
    <location>
        <begin position="70"/>
        <end position="122"/>
    </location>
</feature>
<dbReference type="InterPro" id="IPR011059">
    <property type="entry name" value="Metal-dep_hydrolase_composite"/>
</dbReference>
<evidence type="ECO:0000313" key="3">
    <source>
        <dbReference type="EMBL" id="RZB39992.1"/>
    </source>
</evidence>
<dbReference type="PANTHER" id="PTHR11113">
    <property type="entry name" value="N-ACETYLGLUCOSAMINE-6-PHOSPHATE DEACETYLASE"/>
    <property type="match status" value="1"/>
</dbReference>
<proteinExistence type="predicted"/>
<dbReference type="Gene3D" id="3.20.20.140">
    <property type="entry name" value="Metal-dependent hydrolases"/>
    <property type="match status" value="1"/>
</dbReference>
<dbReference type="Proteomes" id="UP000292052">
    <property type="component" value="Unassembled WGS sequence"/>
</dbReference>
<name>A0A482V9W6_ASBVE</name>
<comment type="caution">
    <text evidence="3">The sequence shown here is derived from an EMBL/GenBank/DDBJ whole genome shotgun (WGS) entry which is preliminary data.</text>
</comment>
<dbReference type="InterPro" id="IPR006680">
    <property type="entry name" value="Amidohydro-rel"/>
</dbReference>
<keyword evidence="4" id="KW-1185">Reference proteome</keyword>
<dbReference type="AlphaFoldDB" id="A0A482V9W6"/>
<keyword evidence="1" id="KW-0378">Hydrolase</keyword>
<sequence length="127" mass="14240">MGETKPELLQFINCRILRDHKIIKEDFWVRSGVIVNPEKIFFDEKIEASRKIDCGGHIIAPGFIDLQINGCSLEYALEAASLHPAKALGIENVKGTLNFGADADFIIFDDDLQLKSTWIAGECVYKK</sequence>
<dbReference type="Gene3D" id="2.30.40.10">
    <property type="entry name" value="Urease, subunit C, domain 1"/>
    <property type="match status" value="1"/>
</dbReference>
<dbReference type="PANTHER" id="PTHR11113:SF14">
    <property type="entry name" value="N-ACETYLGLUCOSAMINE-6-PHOSPHATE DEACETYLASE"/>
    <property type="match status" value="1"/>
</dbReference>
<gene>
    <name evidence="3" type="ORF">BDFB_011592</name>
</gene>
<dbReference type="GO" id="GO:0006046">
    <property type="term" value="P:N-acetylglucosamine catabolic process"/>
    <property type="evidence" value="ECO:0007669"/>
    <property type="project" value="TreeGrafter"/>
</dbReference>
<dbReference type="SUPFAM" id="SSF51338">
    <property type="entry name" value="Composite domain of metallo-dependent hydrolases"/>
    <property type="match status" value="1"/>
</dbReference>
<dbReference type="Pfam" id="PF01979">
    <property type="entry name" value="Amidohydro_1"/>
    <property type="match status" value="1"/>
</dbReference>
<evidence type="ECO:0000256" key="1">
    <source>
        <dbReference type="ARBA" id="ARBA00022801"/>
    </source>
</evidence>
<evidence type="ECO:0000313" key="4">
    <source>
        <dbReference type="Proteomes" id="UP000292052"/>
    </source>
</evidence>
<evidence type="ECO:0000259" key="2">
    <source>
        <dbReference type="Pfam" id="PF01979"/>
    </source>
</evidence>
<organism evidence="3 4">
    <name type="scientific">Asbolus verrucosus</name>
    <name type="common">Desert ironclad beetle</name>
    <dbReference type="NCBI Taxonomy" id="1661398"/>
    <lineage>
        <taxon>Eukaryota</taxon>
        <taxon>Metazoa</taxon>
        <taxon>Ecdysozoa</taxon>
        <taxon>Arthropoda</taxon>
        <taxon>Hexapoda</taxon>
        <taxon>Insecta</taxon>
        <taxon>Pterygota</taxon>
        <taxon>Neoptera</taxon>
        <taxon>Endopterygota</taxon>
        <taxon>Coleoptera</taxon>
        <taxon>Polyphaga</taxon>
        <taxon>Cucujiformia</taxon>
        <taxon>Tenebrionidae</taxon>
        <taxon>Pimeliinae</taxon>
        <taxon>Asbolus</taxon>
    </lineage>
</organism>
<dbReference type="EMBL" id="QDEB01123526">
    <property type="protein sequence ID" value="RZB39992.1"/>
    <property type="molecule type" value="Genomic_DNA"/>
</dbReference>
<accession>A0A482V9W6</accession>
<reference evidence="3 4" key="1">
    <citation type="submission" date="2017-03" db="EMBL/GenBank/DDBJ databases">
        <title>Genome of the blue death feigning beetle - Asbolus verrucosus.</title>
        <authorList>
            <person name="Rider S.D."/>
        </authorList>
    </citation>
    <scope>NUCLEOTIDE SEQUENCE [LARGE SCALE GENOMIC DNA]</scope>
    <source>
        <strain evidence="3">Butters</strain>
        <tissue evidence="3">Head and leg muscle</tissue>
    </source>
</reference>
<protein>
    <submittedName>
        <fullName evidence="3">N-acetylglucosamine-6-phosphate deacetylase</fullName>
    </submittedName>
</protein>
<dbReference type="STRING" id="1661398.A0A482V9W6"/>
<dbReference type="OrthoDB" id="10264777at2759"/>
<dbReference type="GO" id="GO:0008448">
    <property type="term" value="F:N-acetylglucosamine-6-phosphate deacetylase activity"/>
    <property type="evidence" value="ECO:0007669"/>
    <property type="project" value="TreeGrafter"/>
</dbReference>